<evidence type="ECO:0000259" key="1">
    <source>
        <dbReference type="Pfam" id="PF01844"/>
    </source>
</evidence>
<feature type="domain" description="HNH" evidence="1">
    <location>
        <begin position="36"/>
        <end position="88"/>
    </location>
</feature>
<dbReference type="AlphaFoldDB" id="A0A841L7E8"/>
<dbReference type="Pfam" id="PF01844">
    <property type="entry name" value="HNH"/>
    <property type="match status" value="1"/>
</dbReference>
<keyword evidence="3" id="KW-1185">Reference proteome</keyword>
<dbReference type="GO" id="GO:0008270">
    <property type="term" value="F:zinc ion binding"/>
    <property type="evidence" value="ECO:0007669"/>
    <property type="project" value="InterPro"/>
</dbReference>
<dbReference type="GO" id="GO:0003676">
    <property type="term" value="F:nucleic acid binding"/>
    <property type="evidence" value="ECO:0007669"/>
    <property type="project" value="InterPro"/>
</dbReference>
<sequence length="232" mass="27684">MAKYAVLKSFYASEKWINFRLFMINERMKRDKKIICEHCSKEIERPKDITIHHIEELTPENVHDVMISLNPKNVMLVHHECHNKIHNRFGHKPARNVYIVFGAPMAGKKTYVKENMSRGDIVVDMDNLYSAVSFLPYYDKPDNLFNNVINIHNALIDNIKTRYGKWNNAWVIGGYTDKYKREKLADDLGAEIIFCDVSRDECIRRLELDQERMYRKDEWLKYINKWFDEYVA</sequence>
<dbReference type="Proteomes" id="UP000579281">
    <property type="component" value="Unassembled WGS sequence"/>
</dbReference>
<dbReference type="SUPFAM" id="SSF52540">
    <property type="entry name" value="P-loop containing nucleoside triphosphate hydrolases"/>
    <property type="match status" value="1"/>
</dbReference>
<proteinExistence type="predicted"/>
<gene>
    <name evidence="2" type="ORF">HNQ80_004335</name>
</gene>
<accession>A0A841L7E8</accession>
<protein>
    <recommendedName>
        <fullName evidence="1">HNH domain-containing protein</fullName>
    </recommendedName>
</protein>
<dbReference type="Gene3D" id="3.40.50.300">
    <property type="entry name" value="P-loop containing nucleotide triphosphate hydrolases"/>
    <property type="match status" value="1"/>
</dbReference>
<name>A0A841L7E8_9FIRM</name>
<evidence type="ECO:0000313" key="2">
    <source>
        <dbReference type="EMBL" id="MBB6218195.1"/>
    </source>
</evidence>
<dbReference type="InterPro" id="IPR027417">
    <property type="entry name" value="P-loop_NTPase"/>
</dbReference>
<comment type="caution">
    <text evidence="2">The sequence shown here is derived from an EMBL/GenBank/DDBJ whole genome shotgun (WGS) entry which is preliminary data.</text>
</comment>
<dbReference type="RefSeq" id="WP_184312686.1">
    <property type="nucleotide sequence ID" value="NZ_JACHEN010000034.1"/>
</dbReference>
<dbReference type="EMBL" id="JACHEN010000034">
    <property type="protein sequence ID" value="MBB6218195.1"/>
    <property type="molecule type" value="Genomic_DNA"/>
</dbReference>
<dbReference type="InterPro" id="IPR002711">
    <property type="entry name" value="HNH"/>
</dbReference>
<organism evidence="2 3">
    <name type="scientific">Anaerosolibacter carboniphilus</name>
    <dbReference type="NCBI Taxonomy" id="1417629"/>
    <lineage>
        <taxon>Bacteria</taxon>
        <taxon>Bacillati</taxon>
        <taxon>Bacillota</taxon>
        <taxon>Clostridia</taxon>
        <taxon>Peptostreptococcales</taxon>
        <taxon>Thermotaleaceae</taxon>
        <taxon>Anaerosolibacter</taxon>
    </lineage>
</organism>
<dbReference type="GO" id="GO:0004519">
    <property type="term" value="F:endonuclease activity"/>
    <property type="evidence" value="ECO:0007669"/>
    <property type="project" value="InterPro"/>
</dbReference>
<evidence type="ECO:0000313" key="3">
    <source>
        <dbReference type="Proteomes" id="UP000579281"/>
    </source>
</evidence>
<reference evidence="2 3" key="1">
    <citation type="submission" date="2020-08" db="EMBL/GenBank/DDBJ databases">
        <title>Genomic Encyclopedia of Type Strains, Phase IV (KMG-IV): sequencing the most valuable type-strain genomes for metagenomic binning, comparative biology and taxonomic classification.</title>
        <authorList>
            <person name="Goeker M."/>
        </authorList>
    </citation>
    <scope>NUCLEOTIDE SEQUENCE [LARGE SCALE GENOMIC DNA]</scope>
    <source>
        <strain evidence="2 3">DSM 103526</strain>
    </source>
</reference>